<organism evidence="3 4">
    <name type="scientific">Zwartia hollandica</name>
    <dbReference type="NCBI Taxonomy" id="324606"/>
    <lineage>
        <taxon>Bacteria</taxon>
        <taxon>Pseudomonadati</taxon>
        <taxon>Pseudomonadota</taxon>
        <taxon>Betaproteobacteria</taxon>
        <taxon>Burkholderiales</taxon>
        <taxon>Alcaligenaceae</taxon>
        <taxon>Zwartia</taxon>
    </lineage>
</organism>
<dbReference type="Pfam" id="PF00561">
    <property type="entry name" value="Abhydrolase_1"/>
    <property type="match status" value="1"/>
</dbReference>
<dbReference type="InterPro" id="IPR029058">
    <property type="entry name" value="AB_hydrolase_fold"/>
</dbReference>
<protein>
    <submittedName>
        <fullName evidence="3">Alpha/beta hydrolase</fullName>
    </submittedName>
</protein>
<proteinExistence type="predicted"/>
<dbReference type="EMBL" id="JAHXRI010000006">
    <property type="protein sequence ID" value="MBZ1350457.1"/>
    <property type="molecule type" value="Genomic_DNA"/>
</dbReference>
<evidence type="ECO:0000313" key="4">
    <source>
        <dbReference type="Proteomes" id="UP000739565"/>
    </source>
</evidence>
<dbReference type="PRINTS" id="PR00111">
    <property type="entry name" value="ABHYDROLASE"/>
</dbReference>
<dbReference type="InterPro" id="IPR000639">
    <property type="entry name" value="Epox_hydrolase-like"/>
</dbReference>
<dbReference type="RefSeq" id="WP_259660833.1">
    <property type="nucleotide sequence ID" value="NZ_JAHXRI010000006.1"/>
</dbReference>
<dbReference type="SUPFAM" id="SSF53474">
    <property type="entry name" value="alpha/beta-Hydrolases"/>
    <property type="match status" value="1"/>
</dbReference>
<dbReference type="InterPro" id="IPR000073">
    <property type="entry name" value="AB_hydrolase_1"/>
</dbReference>
<reference evidence="3" key="1">
    <citation type="submission" date="2021-07" db="EMBL/GenBank/DDBJ databases">
        <title>New genus and species of the family Alcaligenaceae.</title>
        <authorList>
            <person name="Hahn M.W."/>
        </authorList>
    </citation>
    <scope>NUCLEOTIDE SEQUENCE</scope>
    <source>
        <strain evidence="3">LF4-65</strain>
    </source>
</reference>
<dbReference type="GO" id="GO:0016787">
    <property type="term" value="F:hydrolase activity"/>
    <property type="evidence" value="ECO:0007669"/>
    <property type="project" value="UniProtKB-KW"/>
</dbReference>
<feature type="domain" description="AB hydrolase-1" evidence="2">
    <location>
        <begin position="28"/>
        <end position="278"/>
    </location>
</feature>
<evidence type="ECO:0000259" key="2">
    <source>
        <dbReference type="Pfam" id="PF00561"/>
    </source>
</evidence>
<sequence>MSAAIDSFNLPTSDAGVSIVGRKRGSGPPLLLLHGNPLTQMSWDRIAPRLAEHFTVVTTDLRGYGDSSKPVGLADSSNYSFRRMAQDQVEVMAQLGFTSFALAGHDRGARTAYRLAMDHPDKVSRVAFLDILPTHCVFKDIQAQMAMDLYHWWFMAQPKGFPERLLRGHEEFYIRDKLMKQGPGKGGFTEAEILEYIRVCTPENIHGVCEDYRAAFKIDLPMDTADFESGRKVQPPALVLWGAKSHTSHHHDPRIEWPKYCANVVRMVELPCGHYPTEQAPQETYQELFSFFKN</sequence>
<keyword evidence="4" id="KW-1185">Reference proteome</keyword>
<evidence type="ECO:0000313" key="3">
    <source>
        <dbReference type="EMBL" id="MBZ1350457.1"/>
    </source>
</evidence>
<gene>
    <name evidence="3" type="ORF">KZZ10_07340</name>
</gene>
<evidence type="ECO:0000256" key="1">
    <source>
        <dbReference type="ARBA" id="ARBA00022801"/>
    </source>
</evidence>
<keyword evidence="1 3" id="KW-0378">Hydrolase</keyword>
<dbReference type="PRINTS" id="PR00412">
    <property type="entry name" value="EPOXHYDRLASE"/>
</dbReference>
<dbReference type="PANTHER" id="PTHR43329">
    <property type="entry name" value="EPOXIDE HYDROLASE"/>
    <property type="match status" value="1"/>
</dbReference>
<dbReference type="Proteomes" id="UP000739565">
    <property type="component" value="Unassembled WGS sequence"/>
</dbReference>
<comment type="caution">
    <text evidence="3">The sequence shown here is derived from an EMBL/GenBank/DDBJ whole genome shotgun (WGS) entry which is preliminary data.</text>
</comment>
<dbReference type="AlphaFoldDB" id="A0A953NA12"/>
<name>A0A953NA12_9BURK</name>
<accession>A0A953NA12</accession>
<dbReference type="Gene3D" id="3.40.50.1820">
    <property type="entry name" value="alpha/beta hydrolase"/>
    <property type="match status" value="1"/>
</dbReference>